<dbReference type="PROSITE" id="PS51257">
    <property type="entry name" value="PROKAR_LIPOPROTEIN"/>
    <property type="match status" value="1"/>
</dbReference>
<dbReference type="PANTHER" id="PTHR43248">
    <property type="entry name" value="2-SUCCINYL-6-HYDROXY-2,4-CYCLOHEXADIENE-1-CARBOXYLATE SYNTHASE"/>
    <property type="match status" value="1"/>
</dbReference>
<evidence type="ECO:0000313" key="5">
    <source>
        <dbReference type="EMBL" id="CAB4967098.1"/>
    </source>
</evidence>
<evidence type="ECO:0000256" key="2">
    <source>
        <dbReference type="ARBA" id="ARBA00022729"/>
    </source>
</evidence>
<sequence>MRWSVTRTGGGRSRRRVQLPLAGAMALALTACGALSSAEVAPLPIPVPSETVTPAPSLEAFYGQQVKWRNCGDADCTTVKVPMDYANPDGRTLDLAVTRVRSTGTAIGSLFVNPGGPGGSAVDYAKAASRIVSESVLDAYDVVGVDPRGVAKSDPIRCLTDAQIDELVEVDATPDSAAEEARVVSTSELAGRTCGTKADPVVRFMGTVNAARDLDVVRAVVGDSSFNYLGKSYGTYLGAVYAELFPGRVGRMVLDGVLPADLDLTELSLGQARAFEVAFADFARDCSEQDDCPFEGTPAEVAQQIRDALATLDANPIEVGERSLNEGLATYAVLTYLYFPSNDYPQLRAALAAVVNESDGTKLLDLLDGRLNRGPDGRYLDNSTDAFYAVTCADRRSDVTVEQVQALAKEWSVESPTFGAALAWGLLVCNDWPVPQDPPITSVTAEGSAPILVVSTTHDPATPYEWGQRLAGQLDNAVLLSWNGYNHTAYLEGSDCLTDAVDAYLLAGTMPKAGLVCD</sequence>
<dbReference type="AlphaFoldDB" id="A0A6J7LFG8"/>
<dbReference type="InterPro" id="IPR051601">
    <property type="entry name" value="Serine_prot/Carboxylest_S33"/>
</dbReference>
<accession>A0A6J7LFG8</accession>
<dbReference type="EMBL" id="CAFBNE010000134">
    <property type="protein sequence ID" value="CAB4967098.1"/>
    <property type="molecule type" value="Genomic_DNA"/>
</dbReference>
<dbReference type="InterPro" id="IPR029058">
    <property type="entry name" value="AB_hydrolase_fold"/>
</dbReference>
<dbReference type="Gene3D" id="3.40.50.1820">
    <property type="entry name" value="alpha/beta hydrolase"/>
    <property type="match status" value="1"/>
</dbReference>
<evidence type="ECO:0000256" key="1">
    <source>
        <dbReference type="ARBA" id="ARBA00010088"/>
    </source>
</evidence>
<name>A0A6J7LFG8_9ZZZZ</name>
<proteinExistence type="inferred from homology"/>
<dbReference type="GO" id="GO:0016787">
    <property type="term" value="F:hydrolase activity"/>
    <property type="evidence" value="ECO:0007669"/>
    <property type="project" value="UniProtKB-KW"/>
</dbReference>
<dbReference type="Pfam" id="PF08386">
    <property type="entry name" value="Abhydrolase_4"/>
    <property type="match status" value="1"/>
</dbReference>
<dbReference type="InterPro" id="IPR013595">
    <property type="entry name" value="Pept_S33_TAP-like_C"/>
</dbReference>
<dbReference type="SUPFAM" id="SSF53474">
    <property type="entry name" value="alpha/beta-Hydrolases"/>
    <property type="match status" value="1"/>
</dbReference>
<evidence type="ECO:0000259" key="4">
    <source>
        <dbReference type="Pfam" id="PF08386"/>
    </source>
</evidence>
<comment type="similarity">
    <text evidence="1">Belongs to the peptidase S33 family.</text>
</comment>
<gene>
    <name evidence="5" type="ORF">UFOPK3772_02904</name>
</gene>
<evidence type="ECO:0000256" key="3">
    <source>
        <dbReference type="ARBA" id="ARBA00022801"/>
    </source>
</evidence>
<protein>
    <submittedName>
        <fullName evidence="5">Unannotated protein</fullName>
    </submittedName>
</protein>
<feature type="domain" description="Peptidase S33 tripeptidyl aminopeptidase-like C-terminal" evidence="4">
    <location>
        <begin position="415"/>
        <end position="517"/>
    </location>
</feature>
<keyword evidence="3" id="KW-0378">Hydrolase</keyword>
<reference evidence="5" key="1">
    <citation type="submission" date="2020-05" db="EMBL/GenBank/DDBJ databases">
        <authorList>
            <person name="Chiriac C."/>
            <person name="Salcher M."/>
            <person name="Ghai R."/>
            <person name="Kavagutti S V."/>
        </authorList>
    </citation>
    <scope>NUCLEOTIDE SEQUENCE</scope>
</reference>
<keyword evidence="2" id="KW-0732">Signal</keyword>
<organism evidence="5">
    <name type="scientific">freshwater metagenome</name>
    <dbReference type="NCBI Taxonomy" id="449393"/>
    <lineage>
        <taxon>unclassified sequences</taxon>
        <taxon>metagenomes</taxon>
        <taxon>ecological metagenomes</taxon>
    </lineage>
</organism>
<dbReference type="PANTHER" id="PTHR43248:SF29">
    <property type="entry name" value="TRIPEPTIDYL AMINOPEPTIDASE"/>
    <property type="match status" value="1"/>
</dbReference>